<dbReference type="RefSeq" id="WP_085440617.1">
    <property type="nucleotide sequence ID" value="NZ_LVJN01000015.1"/>
</dbReference>
<sequence length="258" mass="28706">MPPLRSRLTLTLAASAWLISAQASHAKHMPQEAFDIAAEGKVPALERFLTQRGLRVNDYHLDGGKTLLKEAVRDGNFPIARFLLKIGADPNIGTDYGILPLHYALLNRDVAMIQELLRFGAQVDAAKPVSDDYELNTEGLTPLQEAATQDKMAHIIDTLWRAGADLAKRDPINDMTPLMLAISHNKLGNVRQLLALGRRSGVSLYDARVITLAAASDDEGILTAIIQEYPLPYWGYYYDLEEKTARQEEQDKKQQAEK</sequence>
<evidence type="ECO:0000313" key="5">
    <source>
        <dbReference type="EMBL" id="OSM06856.1"/>
    </source>
</evidence>
<dbReference type="PROSITE" id="PS50088">
    <property type="entry name" value="ANK_REPEAT"/>
    <property type="match status" value="3"/>
</dbReference>
<dbReference type="EMBL" id="LVJN01000015">
    <property type="protein sequence ID" value="OSM06856.1"/>
    <property type="molecule type" value="Genomic_DNA"/>
</dbReference>
<evidence type="ECO:0000256" key="1">
    <source>
        <dbReference type="ARBA" id="ARBA00022737"/>
    </source>
</evidence>
<dbReference type="PROSITE" id="PS50297">
    <property type="entry name" value="ANK_REP_REGION"/>
    <property type="match status" value="3"/>
</dbReference>
<feature type="chain" id="PRO_5012869925" evidence="4">
    <location>
        <begin position="27"/>
        <end position="258"/>
    </location>
</feature>
<dbReference type="SMART" id="SM00248">
    <property type="entry name" value="ANK"/>
    <property type="match status" value="4"/>
</dbReference>
<keyword evidence="1" id="KW-0677">Repeat</keyword>
<keyword evidence="2 3" id="KW-0040">ANK repeat</keyword>
<dbReference type="OrthoDB" id="7390289at2"/>
<dbReference type="InterPro" id="IPR002110">
    <property type="entry name" value="Ankyrin_rpt"/>
</dbReference>
<evidence type="ECO:0000256" key="4">
    <source>
        <dbReference type="SAM" id="SignalP"/>
    </source>
</evidence>
<keyword evidence="4" id="KW-0732">Signal</keyword>
<dbReference type="SUPFAM" id="SSF48403">
    <property type="entry name" value="Ankyrin repeat"/>
    <property type="match status" value="1"/>
</dbReference>
<accession>A0A1Y2K8S8</accession>
<dbReference type="Gene3D" id="1.25.40.20">
    <property type="entry name" value="Ankyrin repeat-containing domain"/>
    <property type="match status" value="1"/>
</dbReference>
<dbReference type="AlphaFoldDB" id="A0A1Y2K8S8"/>
<feature type="repeat" description="ANK" evidence="3">
    <location>
        <begin position="96"/>
        <end position="128"/>
    </location>
</feature>
<dbReference type="PANTHER" id="PTHR24171:SF9">
    <property type="entry name" value="ANKYRIN REPEAT DOMAIN-CONTAINING PROTEIN 39"/>
    <property type="match status" value="1"/>
</dbReference>
<protein>
    <submittedName>
        <fullName evidence="5">Uncharacterized protein</fullName>
    </submittedName>
</protein>
<feature type="repeat" description="ANK" evidence="3">
    <location>
        <begin position="138"/>
        <end position="171"/>
    </location>
</feature>
<evidence type="ECO:0000256" key="2">
    <source>
        <dbReference type="ARBA" id="ARBA00023043"/>
    </source>
</evidence>
<dbReference type="STRING" id="1434232.MAIT1_00268"/>
<feature type="signal peptide" evidence="4">
    <location>
        <begin position="1"/>
        <end position="26"/>
    </location>
</feature>
<dbReference type="Pfam" id="PF12796">
    <property type="entry name" value="Ank_2"/>
    <property type="match status" value="1"/>
</dbReference>
<keyword evidence="6" id="KW-1185">Reference proteome</keyword>
<dbReference type="InterPro" id="IPR036770">
    <property type="entry name" value="Ankyrin_rpt-contain_sf"/>
</dbReference>
<reference evidence="5 6" key="1">
    <citation type="journal article" date="2016" name="BMC Genomics">
        <title>Combined genomic and structural analyses of a cultured magnetotactic bacterium reveals its niche adaptation to a dynamic environment.</title>
        <authorList>
            <person name="Araujo A.C."/>
            <person name="Morillo V."/>
            <person name="Cypriano J."/>
            <person name="Teixeira L.C."/>
            <person name="Leao P."/>
            <person name="Lyra S."/>
            <person name="Almeida L.G."/>
            <person name="Bazylinski D.A."/>
            <person name="Vasconcellos A.T."/>
            <person name="Abreu F."/>
            <person name="Lins U."/>
        </authorList>
    </citation>
    <scope>NUCLEOTIDE SEQUENCE [LARGE SCALE GENOMIC DNA]</scope>
    <source>
        <strain evidence="5 6">IT-1</strain>
    </source>
</reference>
<feature type="repeat" description="ANK" evidence="3">
    <location>
        <begin position="63"/>
        <end position="95"/>
    </location>
</feature>
<dbReference type="PANTHER" id="PTHR24171">
    <property type="entry name" value="ANKYRIN REPEAT DOMAIN-CONTAINING PROTEIN 39-RELATED"/>
    <property type="match status" value="1"/>
</dbReference>
<comment type="caution">
    <text evidence="5">The sequence shown here is derived from an EMBL/GenBank/DDBJ whole genome shotgun (WGS) entry which is preliminary data.</text>
</comment>
<gene>
    <name evidence="5" type="ORF">MAIT1_00268</name>
</gene>
<name>A0A1Y2K8S8_9PROT</name>
<evidence type="ECO:0000313" key="6">
    <source>
        <dbReference type="Proteomes" id="UP000194003"/>
    </source>
</evidence>
<organism evidence="5 6">
    <name type="scientific">Magnetofaba australis IT-1</name>
    <dbReference type="NCBI Taxonomy" id="1434232"/>
    <lineage>
        <taxon>Bacteria</taxon>
        <taxon>Pseudomonadati</taxon>
        <taxon>Pseudomonadota</taxon>
        <taxon>Magnetococcia</taxon>
        <taxon>Magnetococcales</taxon>
        <taxon>Magnetococcaceae</taxon>
        <taxon>Magnetofaba</taxon>
    </lineage>
</organism>
<proteinExistence type="predicted"/>
<evidence type="ECO:0000256" key="3">
    <source>
        <dbReference type="PROSITE-ProRule" id="PRU00023"/>
    </source>
</evidence>
<dbReference type="Proteomes" id="UP000194003">
    <property type="component" value="Unassembled WGS sequence"/>
</dbReference>